<reference evidence="2 3" key="1">
    <citation type="journal article" date="2024" name="Commun. Biol.">
        <title>Comparative genomic analysis of thermophilic fungi reveals convergent evolutionary adaptations and gene losses.</title>
        <authorList>
            <person name="Steindorff A.S."/>
            <person name="Aguilar-Pontes M.V."/>
            <person name="Robinson A.J."/>
            <person name="Andreopoulos B."/>
            <person name="LaButti K."/>
            <person name="Kuo A."/>
            <person name="Mondo S."/>
            <person name="Riley R."/>
            <person name="Otillar R."/>
            <person name="Haridas S."/>
            <person name="Lipzen A."/>
            <person name="Grimwood J."/>
            <person name="Schmutz J."/>
            <person name="Clum A."/>
            <person name="Reid I.D."/>
            <person name="Moisan M.C."/>
            <person name="Butler G."/>
            <person name="Nguyen T.T.M."/>
            <person name="Dewar K."/>
            <person name="Conant G."/>
            <person name="Drula E."/>
            <person name="Henrissat B."/>
            <person name="Hansel C."/>
            <person name="Singer S."/>
            <person name="Hutchinson M.I."/>
            <person name="de Vries R.P."/>
            <person name="Natvig D.O."/>
            <person name="Powell A.J."/>
            <person name="Tsang A."/>
            <person name="Grigoriev I.V."/>
        </authorList>
    </citation>
    <scope>NUCLEOTIDE SEQUENCE [LARGE SCALE GENOMIC DNA]</scope>
    <source>
        <strain evidence="2 3">CBS 494.80</strain>
    </source>
</reference>
<dbReference type="EMBL" id="JAZHXI010000017">
    <property type="protein sequence ID" value="KAL2062124.1"/>
    <property type="molecule type" value="Genomic_DNA"/>
</dbReference>
<sequence>MPLPLHTVKDWAPFRLDALGLVTLLGAEEISTAIGALEHSLFTECLPLFGTYMVAGNKFTRPIPGFALYNITDGVYIPIVNGWFARWLVANLKGQITTLDWEPRLDKRSIVAKEILAVMIGFITNGALITMAALQEDYYGLVNAIAMSVSVLVRLRMVHENRNHLNEFVDRYLNLITKSGRSADEEKKAEGWQTMVSIVITAPEDKKRGNDTPEKIILGYDSSSSKSFLKSDTDPEIVSVKVGAAIHTTIGAGNVIASLSGSTNSTARKPLREVTVVRSNKSVSHSLMYTVMRGVGWVFFVIHVICIGQSTLIDQILSVGLLVGSTLLTIYNFGNSHIVGNRLIIKTGISLETHKDAYLYLQPTKGEERILRRYLRLPCKPKRDGEIISQWNSDWWKDWDARFSETKN</sequence>
<feature type="transmembrane region" description="Helical" evidence="1">
    <location>
        <begin position="138"/>
        <end position="155"/>
    </location>
</feature>
<evidence type="ECO:0000313" key="2">
    <source>
        <dbReference type="EMBL" id="KAL2062124.1"/>
    </source>
</evidence>
<organism evidence="2 3">
    <name type="scientific">Oculimacula yallundae</name>
    <dbReference type="NCBI Taxonomy" id="86028"/>
    <lineage>
        <taxon>Eukaryota</taxon>
        <taxon>Fungi</taxon>
        <taxon>Dikarya</taxon>
        <taxon>Ascomycota</taxon>
        <taxon>Pezizomycotina</taxon>
        <taxon>Leotiomycetes</taxon>
        <taxon>Helotiales</taxon>
        <taxon>Ploettnerulaceae</taxon>
        <taxon>Oculimacula</taxon>
    </lineage>
</organism>
<gene>
    <name evidence="2" type="ORF">VTL71DRAFT_6390</name>
</gene>
<comment type="caution">
    <text evidence="2">The sequence shown here is derived from an EMBL/GenBank/DDBJ whole genome shotgun (WGS) entry which is preliminary data.</text>
</comment>
<accession>A0ABR4BWT8</accession>
<feature type="transmembrane region" description="Helical" evidence="1">
    <location>
        <begin position="287"/>
        <end position="310"/>
    </location>
</feature>
<keyword evidence="3" id="KW-1185">Reference proteome</keyword>
<proteinExistence type="predicted"/>
<evidence type="ECO:0000313" key="3">
    <source>
        <dbReference type="Proteomes" id="UP001595075"/>
    </source>
</evidence>
<protein>
    <submittedName>
        <fullName evidence="2">Uncharacterized protein</fullName>
    </submittedName>
</protein>
<keyword evidence="1" id="KW-0812">Transmembrane</keyword>
<feature type="transmembrane region" description="Helical" evidence="1">
    <location>
        <begin position="115"/>
        <end position="132"/>
    </location>
</feature>
<evidence type="ECO:0000256" key="1">
    <source>
        <dbReference type="SAM" id="Phobius"/>
    </source>
</evidence>
<keyword evidence="1" id="KW-1133">Transmembrane helix</keyword>
<feature type="transmembrane region" description="Helical" evidence="1">
    <location>
        <begin position="316"/>
        <end position="334"/>
    </location>
</feature>
<keyword evidence="1" id="KW-0472">Membrane</keyword>
<name>A0ABR4BWT8_9HELO</name>
<dbReference type="Proteomes" id="UP001595075">
    <property type="component" value="Unassembled WGS sequence"/>
</dbReference>